<protein>
    <submittedName>
        <fullName evidence="2">Transposase</fullName>
    </submittedName>
</protein>
<proteinExistence type="predicted"/>
<reference evidence="3" key="1">
    <citation type="journal article" date="2019" name="Int. J. Syst. Evol. Microbiol.">
        <title>The Global Catalogue of Microorganisms (GCM) 10K type strain sequencing project: providing services to taxonomists for standard genome sequencing and annotation.</title>
        <authorList>
            <consortium name="The Broad Institute Genomics Platform"/>
            <consortium name="The Broad Institute Genome Sequencing Center for Infectious Disease"/>
            <person name="Wu L."/>
            <person name="Ma J."/>
        </authorList>
    </citation>
    <scope>NUCLEOTIDE SEQUENCE [LARGE SCALE GENOMIC DNA]</scope>
    <source>
        <strain evidence="3">XZYJT-10</strain>
    </source>
</reference>
<dbReference type="RefSeq" id="WP_378977266.1">
    <property type="nucleotide sequence ID" value="NZ_JBHTBJ010000058.1"/>
</dbReference>
<dbReference type="InterPro" id="IPR047650">
    <property type="entry name" value="Transpos_IS110"/>
</dbReference>
<comment type="caution">
    <text evidence="2">The sequence shown here is derived from an EMBL/GenBank/DDBJ whole genome shotgun (WGS) entry which is preliminary data.</text>
</comment>
<dbReference type="InterPro" id="IPR002525">
    <property type="entry name" value="Transp_IS110-like_N"/>
</dbReference>
<dbReference type="EMBL" id="JBHTBJ010000058">
    <property type="protein sequence ID" value="MFC7279696.1"/>
    <property type="molecule type" value="Genomic_DNA"/>
</dbReference>
<name>A0ABW2I4B7_9ACTN</name>
<evidence type="ECO:0000259" key="1">
    <source>
        <dbReference type="Pfam" id="PF01548"/>
    </source>
</evidence>
<organism evidence="2 3">
    <name type="scientific">Paractinoplanes rhizophilus</name>
    <dbReference type="NCBI Taxonomy" id="1416877"/>
    <lineage>
        <taxon>Bacteria</taxon>
        <taxon>Bacillati</taxon>
        <taxon>Actinomycetota</taxon>
        <taxon>Actinomycetes</taxon>
        <taxon>Micromonosporales</taxon>
        <taxon>Micromonosporaceae</taxon>
        <taxon>Paractinoplanes</taxon>
    </lineage>
</organism>
<dbReference type="Proteomes" id="UP001596548">
    <property type="component" value="Unassembled WGS sequence"/>
</dbReference>
<feature type="domain" description="Transposase IS110-like N-terminal" evidence="1">
    <location>
        <begin position="25"/>
        <end position="169"/>
    </location>
</feature>
<accession>A0ABW2I4B7</accession>
<evidence type="ECO:0000313" key="3">
    <source>
        <dbReference type="Proteomes" id="UP001596548"/>
    </source>
</evidence>
<sequence length="180" mass="20747">MWVVEGIVVEEDEDQSLFVERIAALDLGKAVLEACVRLPHPSKPGRRVQEVRSFETRTAQLLALADWLRCERVTTVVMESTSDYWKGVYYLLEAEGFDCQLANAREVKNVPGRPKTDKADAVWLAKVAERGMFRPSLVHPEPIRRLRDFTRYRRSLVRDRSREKQRVESCSRTPRSSCPA</sequence>
<dbReference type="PANTHER" id="PTHR33055">
    <property type="entry name" value="TRANSPOSASE FOR INSERTION SEQUENCE ELEMENT IS1111A"/>
    <property type="match status" value="1"/>
</dbReference>
<keyword evidence="3" id="KW-1185">Reference proteome</keyword>
<gene>
    <name evidence="2" type="ORF">ACFQS1_37545</name>
</gene>
<dbReference type="Pfam" id="PF01548">
    <property type="entry name" value="DEDD_Tnp_IS110"/>
    <property type="match status" value="1"/>
</dbReference>
<evidence type="ECO:0000313" key="2">
    <source>
        <dbReference type="EMBL" id="MFC7279696.1"/>
    </source>
</evidence>